<keyword evidence="2" id="KW-1185">Reference proteome</keyword>
<dbReference type="Gene3D" id="3.90.700.10">
    <property type="entry name" value="Succinate dehydrogenase/fumarate reductase flavoprotein, catalytic domain"/>
    <property type="match status" value="1"/>
</dbReference>
<evidence type="ECO:0000313" key="1">
    <source>
        <dbReference type="EMBL" id="GAA3885785.1"/>
    </source>
</evidence>
<name>A0ABP7KTX7_9MICO</name>
<dbReference type="InterPro" id="IPR027477">
    <property type="entry name" value="Succ_DH/fumarate_Rdtase_cat_sf"/>
</dbReference>
<organism evidence="1 2">
    <name type="scientific">Leifsonia kafniensis</name>
    <dbReference type="NCBI Taxonomy" id="475957"/>
    <lineage>
        <taxon>Bacteria</taxon>
        <taxon>Bacillati</taxon>
        <taxon>Actinomycetota</taxon>
        <taxon>Actinomycetes</taxon>
        <taxon>Micrococcales</taxon>
        <taxon>Microbacteriaceae</taxon>
        <taxon>Leifsonia</taxon>
    </lineage>
</organism>
<dbReference type="Proteomes" id="UP001501803">
    <property type="component" value="Unassembled WGS sequence"/>
</dbReference>
<protein>
    <submittedName>
        <fullName evidence="1">Uncharacterized protein</fullName>
    </submittedName>
</protein>
<gene>
    <name evidence="1" type="ORF">GCM10022381_29910</name>
</gene>
<dbReference type="EMBL" id="BAABCN010000010">
    <property type="protein sequence ID" value="GAA3885785.1"/>
    <property type="molecule type" value="Genomic_DNA"/>
</dbReference>
<accession>A0ABP7KTX7</accession>
<sequence length="62" mass="6941">MHTTGTLEDLAAAINVDPTSLRARVNRFNGFARTGVDEDFQRGESRWDLVLQSRLFLAVSAF</sequence>
<evidence type="ECO:0000313" key="2">
    <source>
        <dbReference type="Proteomes" id="UP001501803"/>
    </source>
</evidence>
<comment type="caution">
    <text evidence="1">The sequence shown here is derived from an EMBL/GenBank/DDBJ whole genome shotgun (WGS) entry which is preliminary data.</text>
</comment>
<reference evidence="2" key="1">
    <citation type="journal article" date="2019" name="Int. J. Syst. Evol. Microbiol.">
        <title>The Global Catalogue of Microorganisms (GCM) 10K type strain sequencing project: providing services to taxonomists for standard genome sequencing and annotation.</title>
        <authorList>
            <consortium name="The Broad Institute Genomics Platform"/>
            <consortium name="The Broad Institute Genome Sequencing Center for Infectious Disease"/>
            <person name="Wu L."/>
            <person name="Ma J."/>
        </authorList>
    </citation>
    <scope>NUCLEOTIDE SEQUENCE [LARGE SCALE GENOMIC DNA]</scope>
    <source>
        <strain evidence="2">JCM 17021</strain>
    </source>
</reference>
<proteinExistence type="predicted"/>
<dbReference type="SUPFAM" id="SSF56425">
    <property type="entry name" value="Succinate dehydrogenase/fumarate reductase flavoprotein, catalytic domain"/>
    <property type="match status" value="1"/>
</dbReference>